<evidence type="ECO:0000313" key="3">
    <source>
        <dbReference type="Proteomes" id="UP000033867"/>
    </source>
</evidence>
<dbReference type="SUPFAM" id="SSF53448">
    <property type="entry name" value="Nucleotide-diphospho-sugar transferases"/>
    <property type="match status" value="1"/>
</dbReference>
<dbReference type="InterPro" id="IPR029044">
    <property type="entry name" value="Nucleotide-diphossugar_trans"/>
</dbReference>
<gene>
    <name evidence="2" type="ORF">UV42_C0017G0015</name>
</gene>
<protein>
    <submittedName>
        <fullName evidence="2">GDP-mannose pyrophosphorylase</fullName>
    </submittedName>
</protein>
<comment type="caution">
    <text evidence="2">The sequence shown here is derived from an EMBL/GenBank/DDBJ whole genome shotgun (WGS) entry which is preliminary data.</text>
</comment>
<feature type="domain" description="Nucleotidyl transferase" evidence="1">
    <location>
        <begin position="13"/>
        <end position="231"/>
    </location>
</feature>
<accession>A0A0G1DM39</accession>
<evidence type="ECO:0000313" key="2">
    <source>
        <dbReference type="EMBL" id="KKS71911.1"/>
    </source>
</evidence>
<dbReference type="InterPro" id="IPR050486">
    <property type="entry name" value="Mannose-1P_guanyltransferase"/>
</dbReference>
<reference evidence="2 3" key="1">
    <citation type="journal article" date="2015" name="Nature">
        <title>rRNA introns, odd ribosomes, and small enigmatic genomes across a large radiation of phyla.</title>
        <authorList>
            <person name="Brown C.T."/>
            <person name="Hug L.A."/>
            <person name="Thomas B.C."/>
            <person name="Sharon I."/>
            <person name="Castelle C.J."/>
            <person name="Singh A."/>
            <person name="Wilkins M.J."/>
            <person name="Williams K.H."/>
            <person name="Banfield J.F."/>
        </authorList>
    </citation>
    <scope>NUCLEOTIDE SEQUENCE [LARGE SCALE GENOMIC DNA]</scope>
</reference>
<dbReference type="Gene3D" id="3.90.550.10">
    <property type="entry name" value="Spore Coat Polysaccharide Biosynthesis Protein SpsA, Chain A"/>
    <property type="match status" value="1"/>
</dbReference>
<sequence length="242" mass="26935">MHVLTYNTSTMNAIILCGGLSTRLGDITKAVPKILLPIGDKTVLDWQLDMLHTLGVTEVVLAAGHLSDVLKAAVGDERNGMKLIHVVEEKKLGTGGAIKYAMTHVSDPDDVTLILNGDILTNVDLVDMVSRVEKESEGMLLGARVDDASSYGTLEYDETGHLQSFKEKEGIQKPGYINGGIYIFTSHAKKHFPNEDTFSIEYDVFPNMKNLYVYESDNPWIDVGVPERLEWARNNWQHMRIS</sequence>
<dbReference type="EMBL" id="LCEK01000017">
    <property type="protein sequence ID" value="KKS71911.1"/>
    <property type="molecule type" value="Genomic_DNA"/>
</dbReference>
<dbReference type="AlphaFoldDB" id="A0A0G1DM39"/>
<dbReference type="PANTHER" id="PTHR22572">
    <property type="entry name" value="SUGAR-1-PHOSPHATE GUANYL TRANSFERASE"/>
    <property type="match status" value="1"/>
</dbReference>
<evidence type="ECO:0000259" key="1">
    <source>
        <dbReference type="Pfam" id="PF00483"/>
    </source>
</evidence>
<proteinExistence type="predicted"/>
<dbReference type="InterPro" id="IPR005835">
    <property type="entry name" value="NTP_transferase_dom"/>
</dbReference>
<organism evidence="2 3">
    <name type="scientific">Candidatus Magasanikbacteria bacterium GW2011_GWE2_42_7</name>
    <dbReference type="NCBI Taxonomy" id="1619052"/>
    <lineage>
        <taxon>Bacteria</taxon>
        <taxon>Candidatus Magasanikiibacteriota</taxon>
    </lineage>
</organism>
<dbReference type="Pfam" id="PF00483">
    <property type="entry name" value="NTP_transferase"/>
    <property type="match status" value="1"/>
</dbReference>
<dbReference type="Proteomes" id="UP000033867">
    <property type="component" value="Unassembled WGS sequence"/>
</dbReference>
<name>A0A0G1DM39_9BACT</name>